<dbReference type="EMBL" id="JAWQEG010002401">
    <property type="protein sequence ID" value="KAK3872220.1"/>
    <property type="molecule type" value="Genomic_DNA"/>
</dbReference>
<protein>
    <submittedName>
        <fullName evidence="2">Uncharacterized protein</fullName>
    </submittedName>
</protein>
<evidence type="ECO:0000313" key="2">
    <source>
        <dbReference type="EMBL" id="KAK3872220.1"/>
    </source>
</evidence>
<reference evidence="2" key="1">
    <citation type="submission" date="2023-10" db="EMBL/GenBank/DDBJ databases">
        <title>Genome assemblies of two species of porcelain crab, Petrolisthes cinctipes and Petrolisthes manimaculis (Anomura: Porcellanidae).</title>
        <authorList>
            <person name="Angst P."/>
        </authorList>
    </citation>
    <scope>NUCLEOTIDE SEQUENCE</scope>
    <source>
        <strain evidence="2">PB745_01</strain>
        <tissue evidence="2">Gill</tissue>
    </source>
</reference>
<proteinExistence type="predicted"/>
<evidence type="ECO:0000313" key="3">
    <source>
        <dbReference type="Proteomes" id="UP001286313"/>
    </source>
</evidence>
<keyword evidence="3" id="KW-1185">Reference proteome</keyword>
<dbReference type="Proteomes" id="UP001286313">
    <property type="component" value="Unassembled WGS sequence"/>
</dbReference>
<accession>A0AAE1FDE6</accession>
<name>A0AAE1FDE6_PETCI</name>
<feature type="signal peptide" evidence="1">
    <location>
        <begin position="1"/>
        <end position="21"/>
    </location>
</feature>
<sequence>MTRYFCYFIVVAMVFSGLGEAAWPFGSQPSTTTDPLPCPHPTHCALNGTWVGEAGGLKLQITSKGNQSLQVKYTLRDMIMEGVIQTPENKKAIPSAAQVLLVTNSTPVTCLLTILTCHQDHLWVTELPLVGNASAVTYPLQPPVYGTQKAVIDSSTKNTTDLNSDQLSEIVIQIALRKNYTDEQPKDKNNTQTVQALVH</sequence>
<gene>
    <name evidence="2" type="ORF">Pcinc_022688</name>
</gene>
<organism evidence="2 3">
    <name type="scientific">Petrolisthes cinctipes</name>
    <name type="common">Flat porcelain crab</name>
    <dbReference type="NCBI Taxonomy" id="88211"/>
    <lineage>
        <taxon>Eukaryota</taxon>
        <taxon>Metazoa</taxon>
        <taxon>Ecdysozoa</taxon>
        <taxon>Arthropoda</taxon>
        <taxon>Crustacea</taxon>
        <taxon>Multicrustacea</taxon>
        <taxon>Malacostraca</taxon>
        <taxon>Eumalacostraca</taxon>
        <taxon>Eucarida</taxon>
        <taxon>Decapoda</taxon>
        <taxon>Pleocyemata</taxon>
        <taxon>Anomura</taxon>
        <taxon>Galatheoidea</taxon>
        <taxon>Porcellanidae</taxon>
        <taxon>Petrolisthes</taxon>
    </lineage>
</organism>
<evidence type="ECO:0000256" key="1">
    <source>
        <dbReference type="SAM" id="SignalP"/>
    </source>
</evidence>
<comment type="caution">
    <text evidence="2">The sequence shown here is derived from an EMBL/GenBank/DDBJ whole genome shotgun (WGS) entry which is preliminary data.</text>
</comment>
<feature type="chain" id="PRO_5042170401" evidence="1">
    <location>
        <begin position="22"/>
        <end position="199"/>
    </location>
</feature>
<keyword evidence="1" id="KW-0732">Signal</keyword>
<dbReference type="AlphaFoldDB" id="A0AAE1FDE6"/>